<dbReference type="Proteomes" id="UP000586305">
    <property type="component" value="Unassembled WGS sequence"/>
</dbReference>
<dbReference type="PANTHER" id="PTHR42988:SF2">
    <property type="entry name" value="CYCLIC NUCLEOTIDE PHOSPHODIESTERASE CBUA0032-RELATED"/>
    <property type="match status" value="1"/>
</dbReference>
<proteinExistence type="inferred from homology"/>
<keyword evidence="7" id="KW-1185">Reference proteome</keyword>
<evidence type="ECO:0000256" key="4">
    <source>
        <dbReference type="ARBA" id="ARBA00025742"/>
    </source>
</evidence>
<evidence type="ECO:0000259" key="5">
    <source>
        <dbReference type="Pfam" id="PF00149"/>
    </source>
</evidence>
<protein>
    <submittedName>
        <fullName evidence="6">3',5'-cyclic-nucleotide phosphodiesterase</fullName>
    </submittedName>
</protein>
<dbReference type="GO" id="GO:0016787">
    <property type="term" value="F:hydrolase activity"/>
    <property type="evidence" value="ECO:0007669"/>
    <property type="project" value="UniProtKB-KW"/>
</dbReference>
<dbReference type="InterPro" id="IPR029052">
    <property type="entry name" value="Metallo-depent_PP-like"/>
</dbReference>
<comment type="similarity">
    <text evidence="4">Belongs to the cyclic nucleotide phosphodiesterase class-III family.</text>
</comment>
<evidence type="ECO:0000256" key="2">
    <source>
        <dbReference type="ARBA" id="ARBA00022801"/>
    </source>
</evidence>
<dbReference type="RefSeq" id="WP_171626782.1">
    <property type="nucleotide sequence ID" value="NZ_JABBPG010000006.1"/>
</dbReference>
<reference evidence="6 7" key="1">
    <citation type="submission" date="2020-04" db="EMBL/GenBank/DDBJ databases">
        <title>Pseudoalteromonas caenipelagi sp. nov., isolated from a tidal flat.</title>
        <authorList>
            <person name="Park S."/>
            <person name="Yoon J.-H."/>
        </authorList>
    </citation>
    <scope>NUCLEOTIDE SEQUENCE [LARGE SCALE GENOMIC DNA]</scope>
    <source>
        <strain evidence="6 7">JBTF-M23</strain>
    </source>
</reference>
<dbReference type="Pfam" id="PF00149">
    <property type="entry name" value="Metallophos"/>
    <property type="match status" value="1"/>
</dbReference>
<dbReference type="Gene3D" id="3.60.21.10">
    <property type="match status" value="1"/>
</dbReference>
<name>A0A849VFZ4_9GAMM</name>
<evidence type="ECO:0000313" key="7">
    <source>
        <dbReference type="Proteomes" id="UP000586305"/>
    </source>
</evidence>
<feature type="domain" description="Calcineurin-like phosphoesterase" evidence="5">
    <location>
        <begin position="15"/>
        <end position="201"/>
    </location>
</feature>
<dbReference type="AlphaFoldDB" id="A0A849VFZ4"/>
<organism evidence="6 7">
    <name type="scientific">Pseudoalteromonas caenipelagi</name>
    <dbReference type="NCBI Taxonomy" id="2726988"/>
    <lineage>
        <taxon>Bacteria</taxon>
        <taxon>Pseudomonadati</taxon>
        <taxon>Pseudomonadota</taxon>
        <taxon>Gammaproteobacteria</taxon>
        <taxon>Alteromonadales</taxon>
        <taxon>Pseudoalteromonadaceae</taxon>
        <taxon>Pseudoalteromonas</taxon>
    </lineage>
</organism>
<dbReference type="SUPFAM" id="SSF56300">
    <property type="entry name" value="Metallo-dependent phosphatases"/>
    <property type="match status" value="1"/>
</dbReference>
<evidence type="ECO:0000313" key="6">
    <source>
        <dbReference type="EMBL" id="NOU51720.1"/>
    </source>
</evidence>
<evidence type="ECO:0000256" key="1">
    <source>
        <dbReference type="ARBA" id="ARBA00022723"/>
    </source>
</evidence>
<dbReference type="PANTHER" id="PTHR42988">
    <property type="entry name" value="PHOSPHOHYDROLASE"/>
    <property type="match status" value="1"/>
</dbReference>
<comment type="caution">
    <text evidence="6">The sequence shown here is derived from an EMBL/GenBank/DDBJ whole genome shotgun (WGS) entry which is preliminary data.</text>
</comment>
<accession>A0A849VFZ4</accession>
<dbReference type="InterPro" id="IPR050884">
    <property type="entry name" value="CNP_phosphodiesterase-III"/>
</dbReference>
<dbReference type="GO" id="GO:0046872">
    <property type="term" value="F:metal ion binding"/>
    <property type="evidence" value="ECO:0007669"/>
    <property type="project" value="UniProtKB-KW"/>
</dbReference>
<sequence>MAWFKQKYAFKQPALRLAHITDCHLFSDTNGLYFEVNTAQYLRRVLSQLATEKLDGVIFGGDLTQDHTVASYSLFARLIGESSLTCPVFWMPGNHDEIELLNQISNGQIHSAKHLYTEHVDILLLNSKGQTPAGWCDEHHLACAKDVLNSSVKNALVFCHHHPVPIQGYLDKHMLENGPQLLNMLVESDSVIALFHGHVHNDYHQHFRGLDIFATPATSIQFAKATAHWQQQDLGPAWRLINIDGDTLATEVIWLKG</sequence>
<keyword evidence="3" id="KW-0408">Iron</keyword>
<keyword evidence="1" id="KW-0479">Metal-binding</keyword>
<keyword evidence="2" id="KW-0378">Hydrolase</keyword>
<dbReference type="InterPro" id="IPR004843">
    <property type="entry name" value="Calcineurin-like_PHP"/>
</dbReference>
<dbReference type="EMBL" id="JABBPG010000006">
    <property type="protein sequence ID" value="NOU51720.1"/>
    <property type="molecule type" value="Genomic_DNA"/>
</dbReference>
<evidence type="ECO:0000256" key="3">
    <source>
        <dbReference type="ARBA" id="ARBA00023004"/>
    </source>
</evidence>
<gene>
    <name evidence="6" type="ORF">HG263_14380</name>
</gene>